<dbReference type="HOGENOM" id="CLU_2866421_0_0_6"/>
<dbReference type="KEGG" id="tig:THII_3953"/>
<name>A0A090AR61_9GAMM</name>
<evidence type="ECO:0000313" key="2">
    <source>
        <dbReference type="Proteomes" id="UP000031623"/>
    </source>
</evidence>
<sequence>MPASILLERIVRSTQDDDSPENIQQCVEETYNFFVRYTPILSKDIYQLFFEEVNEQVPCSSKEH</sequence>
<dbReference type="Proteomes" id="UP000031623">
    <property type="component" value="Chromosome"/>
</dbReference>
<organism evidence="1 2">
    <name type="scientific">Thioploca ingrica</name>
    <dbReference type="NCBI Taxonomy" id="40754"/>
    <lineage>
        <taxon>Bacteria</taxon>
        <taxon>Pseudomonadati</taxon>
        <taxon>Pseudomonadota</taxon>
        <taxon>Gammaproteobacteria</taxon>
        <taxon>Thiotrichales</taxon>
        <taxon>Thiotrichaceae</taxon>
        <taxon>Thioploca</taxon>
    </lineage>
</organism>
<dbReference type="EMBL" id="AP014633">
    <property type="protein sequence ID" value="BAP58250.1"/>
    <property type="molecule type" value="Genomic_DNA"/>
</dbReference>
<accession>A0A090AR61</accession>
<dbReference type="OrthoDB" id="5625650at2"/>
<protein>
    <submittedName>
        <fullName evidence="1">Uncharacterized protein</fullName>
    </submittedName>
</protein>
<keyword evidence="2" id="KW-1185">Reference proteome</keyword>
<dbReference type="AlphaFoldDB" id="A0A090AR61"/>
<gene>
    <name evidence="1" type="ORF">THII_3953</name>
</gene>
<evidence type="ECO:0000313" key="1">
    <source>
        <dbReference type="EMBL" id="BAP58250.1"/>
    </source>
</evidence>
<proteinExistence type="predicted"/>
<reference evidence="1" key="1">
    <citation type="journal article" date="2014" name="ISME J.">
        <title>Ecophysiology of Thioploca ingrica as revealed by the complete genome sequence supplemented with proteomic evidence.</title>
        <authorList>
            <person name="Kojima H."/>
            <person name="Ogura Y."/>
            <person name="Yamamoto N."/>
            <person name="Togashi T."/>
            <person name="Mori H."/>
            <person name="Watanabe T."/>
            <person name="Nemoto F."/>
            <person name="Kurokawa K."/>
            <person name="Hayashi T."/>
            <person name="Fukui M."/>
        </authorList>
    </citation>
    <scope>NUCLEOTIDE SEQUENCE [LARGE SCALE GENOMIC DNA]</scope>
</reference>